<dbReference type="SUPFAM" id="SSF51045">
    <property type="entry name" value="WW domain"/>
    <property type="match status" value="1"/>
</dbReference>
<evidence type="ECO:0000256" key="11">
    <source>
        <dbReference type="SAM" id="MobiDB-lite"/>
    </source>
</evidence>
<evidence type="ECO:0000256" key="4">
    <source>
        <dbReference type="ARBA" id="ARBA00022989"/>
    </source>
</evidence>
<evidence type="ECO:0000313" key="13">
    <source>
        <dbReference type="EMBL" id="KAK7231197.1"/>
    </source>
</evidence>
<keyword evidence="6" id="KW-0564">Palmitate</keyword>
<dbReference type="PANTHER" id="PTHR22883">
    <property type="entry name" value="ZINC FINGER DHHC DOMAIN CONTAINING PROTEIN"/>
    <property type="match status" value="1"/>
</dbReference>
<dbReference type="InterPro" id="IPR001202">
    <property type="entry name" value="WW_dom"/>
</dbReference>
<evidence type="ECO:0000256" key="1">
    <source>
        <dbReference type="ARBA" id="ARBA00004127"/>
    </source>
</evidence>
<comment type="catalytic activity">
    <reaction evidence="9 10">
        <text>L-cysteinyl-[protein] + hexadecanoyl-CoA = S-hexadecanoyl-L-cysteinyl-[protein] + CoA</text>
        <dbReference type="Rhea" id="RHEA:36683"/>
        <dbReference type="Rhea" id="RHEA-COMP:10131"/>
        <dbReference type="Rhea" id="RHEA-COMP:11032"/>
        <dbReference type="ChEBI" id="CHEBI:29950"/>
        <dbReference type="ChEBI" id="CHEBI:57287"/>
        <dbReference type="ChEBI" id="CHEBI:57379"/>
        <dbReference type="ChEBI" id="CHEBI:74151"/>
        <dbReference type="EC" id="2.3.1.225"/>
    </reaction>
</comment>
<evidence type="ECO:0000256" key="2">
    <source>
        <dbReference type="ARBA" id="ARBA00022679"/>
    </source>
</evidence>
<keyword evidence="2 10" id="KW-0808">Transferase</keyword>
<keyword evidence="8 10" id="KW-0012">Acyltransferase</keyword>
<keyword evidence="14" id="KW-1185">Reference proteome</keyword>
<name>A0ABR1FI53_AURAN</name>
<dbReference type="Pfam" id="PF01529">
    <property type="entry name" value="DHHC"/>
    <property type="match status" value="1"/>
</dbReference>
<feature type="transmembrane region" description="Helical" evidence="10">
    <location>
        <begin position="98"/>
        <end position="118"/>
    </location>
</feature>
<evidence type="ECO:0000259" key="12">
    <source>
        <dbReference type="PROSITE" id="PS50020"/>
    </source>
</evidence>
<feature type="compositionally biased region" description="Basic and acidic residues" evidence="11">
    <location>
        <begin position="367"/>
        <end position="380"/>
    </location>
</feature>
<keyword evidence="5 10" id="KW-0472">Membrane</keyword>
<dbReference type="PROSITE" id="PS50216">
    <property type="entry name" value="DHHC"/>
    <property type="match status" value="1"/>
</dbReference>
<keyword evidence="4 10" id="KW-1133">Transmembrane helix</keyword>
<organism evidence="13 14">
    <name type="scientific">Aureococcus anophagefferens</name>
    <name type="common">Harmful bloom alga</name>
    <dbReference type="NCBI Taxonomy" id="44056"/>
    <lineage>
        <taxon>Eukaryota</taxon>
        <taxon>Sar</taxon>
        <taxon>Stramenopiles</taxon>
        <taxon>Ochrophyta</taxon>
        <taxon>Pelagophyceae</taxon>
        <taxon>Pelagomonadales</taxon>
        <taxon>Pelagomonadaceae</taxon>
        <taxon>Aureococcus</taxon>
    </lineage>
</organism>
<evidence type="ECO:0000313" key="14">
    <source>
        <dbReference type="Proteomes" id="UP001363151"/>
    </source>
</evidence>
<feature type="transmembrane region" description="Helical" evidence="10">
    <location>
        <begin position="267"/>
        <end position="288"/>
    </location>
</feature>
<dbReference type="InterPro" id="IPR036020">
    <property type="entry name" value="WW_dom_sf"/>
</dbReference>
<gene>
    <name evidence="13" type="ORF">SO694_00071146</name>
</gene>
<protein>
    <recommendedName>
        <fullName evidence="10">Palmitoyltransferase</fullName>
        <ecNumber evidence="10">2.3.1.225</ecNumber>
    </recommendedName>
</protein>
<dbReference type="InterPro" id="IPR039859">
    <property type="entry name" value="PFA4/ZDH16/20/ERF2-like"/>
</dbReference>
<feature type="transmembrane region" description="Helical" evidence="10">
    <location>
        <begin position="63"/>
        <end position="83"/>
    </location>
</feature>
<dbReference type="CDD" id="cd00201">
    <property type="entry name" value="WW"/>
    <property type="match status" value="1"/>
</dbReference>
<comment type="caution">
    <text evidence="13">The sequence shown here is derived from an EMBL/GenBank/DDBJ whole genome shotgun (WGS) entry which is preliminary data.</text>
</comment>
<dbReference type="EC" id="2.3.1.225" evidence="10"/>
<comment type="similarity">
    <text evidence="10">Belongs to the DHHC palmitoyltransferase family.</text>
</comment>
<evidence type="ECO:0000256" key="3">
    <source>
        <dbReference type="ARBA" id="ARBA00022692"/>
    </source>
</evidence>
<feature type="domain" description="WW" evidence="12">
    <location>
        <begin position="143"/>
        <end position="177"/>
    </location>
</feature>
<evidence type="ECO:0000256" key="10">
    <source>
        <dbReference type="RuleBase" id="RU079119"/>
    </source>
</evidence>
<dbReference type="PANTHER" id="PTHR22883:SF43">
    <property type="entry name" value="PALMITOYLTRANSFERASE APP"/>
    <property type="match status" value="1"/>
</dbReference>
<dbReference type="Proteomes" id="UP001363151">
    <property type="component" value="Unassembled WGS sequence"/>
</dbReference>
<proteinExistence type="inferred from homology"/>
<dbReference type="PROSITE" id="PS50020">
    <property type="entry name" value="WW_DOMAIN_2"/>
    <property type="match status" value="1"/>
</dbReference>
<keyword evidence="7" id="KW-0449">Lipoprotein</keyword>
<dbReference type="Gene3D" id="2.20.70.10">
    <property type="match status" value="1"/>
</dbReference>
<feature type="region of interest" description="Disordered" evidence="11">
    <location>
        <begin position="358"/>
        <end position="380"/>
    </location>
</feature>
<reference evidence="13 14" key="1">
    <citation type="submission" date="2024-03" db="EMBL/GenBank/DDBJ databases">
        <title>Aureococcus anophagefferens CCMP1851 and Kratosvirus quantuckense: Draft genome of a second virus-susceptible host strain in the model system.</title>
        <authorList>
            <person name="Chase E."/>
            <person name="Truchon A.R."/>
            <person name="Schepens W."/>
            <person name="Wilhelm S.W."/>
        </authorList>
    </citation>
    <scope>NUCLEOTIDE SEQUENCE [LARGE SCALE GENOMIC DNA]</scope>
    <source>
        <strain evidence="13 14">CCMP1851</strain>
    </source>
</reference>
<evidence type="ECO:0000256" key="6">
    <source>
        <dbReference type="ARBA" id="ARBA00023139"/>
    </source>
</evidence>
<evidence type="ECO:0000256" key="7">
    <source>
        <dbReference type="ARBA" id="ARBA00023288"/>
    </source>
</evidence>
<comment type="domain">
    <text evidence="10">The DHHC domain is required for palmitoyltransferase activity.</text>
</comment>
<evidence type="ECO:0000256" key="5">
    <source>
        <dbReference type="ARBA" id="ARBA00023136"/>
    </source>
</evidence>
<dbReference type="InterPro" id="IPR001594">
    <property type="entry name" value="Palmitoyltrfase_DHHC"/>
</dbReference>
<feature type="transmembrane region" description="Helical" evidence="10">
    <location>
        <begin position="221"/>
        <end position="247"/>
    </location>
</feature>
<comment type="subcellular location">
    <subcellularLocation>
        <location evidence="1">Endomembrane system</location>
        <topology evidence="1">Multi-pass membrane protein</topology>
    </subcellularLocation>
</comment>
<sequence length="380" mass="41056">MAATNAALHTSSISDSLALSVNDDGRSSLGGAEDGERLWRSFPGRNAFACGGRCMFGADCEQFLLSNAMIVAPVAVFCARPFLSARGGFLLSSAAVEAKGAALFLGTLALVLLWRVALRDPGIIPRRAWAARYREDAAPGYAPLLPPGWRKFHDDETGLPYFFNEADGETAWEIPQWCATCAVPRPPRSKHCATCDNCVERFDHHCPWVGTCIGLRNYRGFVAFLLATSAAAAFIDGAVLYELALAGERAPDDGLRVAYEWASARPVATALAAYLTFLLLSLAALLSYHLRLVALAETTNERVKGYWDGKDKPHDRGCCRNYAALFCDPVPPSQLPNMRATVPKLSLRTASASAFGHQLADADDGDAEAKEERPREASTP</sequence>
<keyword evidence="3 10" id="KW-0812">Transmembrane</keyword>
<dbReference type="SMART" id="SM00456">
    <property type="entry name" value="WW"/>
    <property type="match status" value="1"/>
</dbReference>
<evidence type="ECO:0000256" key="8">
    <source>
        <dbReference type="ARBA" id="ARBA00023315"/>
    </source>
</evidence>
<accession>A0ABR1FI53</accession>
<evidence type="ECO:0000256" key="9">
    <source>
        <dbReference type="ARBA" id="ARBA00048048"/>
    </source>
</evidence>
<dbReference type="EMBL" id="JBBJCI010000419">
    <property type="protein sequence ID" value="KAK7231197.1"/>
    <property type="molecule type" value="Genomic_DNA"/>
</dbReference>